<dbReference type="EMBL" id="LN847049">
    <property type="protein sequence ID" value="CRI42612.1"/>
    <property type="molecule type" value="Genomic_DNA"/>
</dbReference>
<keyword evidence="1" id="KW-0732">Signal</keyword>
<evidence type="ECO:0000313" key="2">
    <source>
        <dbReference type="EMBL" id="CRI42612.1"/>
    </source>
</evidence>
<accession>A0A0F7X201</accession>
<sequence length="317" mass="36102">MNRRKARWVVALFAMTALISVGCCPWSQAKSRCSIDKYIPVVNRLLEVCGLPEAENVEDLIESSSACVLTPEERFSGELVSICQVKDEHAFYNDLSLLHMTQAVPSYSATYDCAVVFGGPLPALRQRLDFLVREWQRGVRFKKIVFLCGERGRYQSIEEQEHFFDSRYNPFPTEENWESGNRVTPSSEEEIAKFVWMQMLLPRAWRDSTSGVRVTFLLAKPEENRVVANHKDTLLLFRSYQEAFPGRVLFVSSQPFIGLDACRVGQFFKGESYDLAGPGFAQGVLKYHWAPRICLHTLAEWLKETNGCLNISEGCFG</sequence>
<feature type="chain" id="PRO_5002524717" evidence="1">
    <location>
        <begin position="30"/>
        <end position="317"/>
    </location>
</feature>
<dbReference type="PROSITE" id="PS51257">
    <property type="entry name" value="PROKAR_LIPOPROTEIN"/>
    <property type="match status" value="1"/>
</dbReference>
<feature type="signal peptide" evidence="1">
    <location>
        <begin position="1"/>
        <end position="29"/>
    </location>
</feature>
<gene>
    <name evidence="2" type="ORF">BN1224_DC9_BS_00950</name>
</gene>
<reference evidence="2" key="1">
    <citation type="submission" date="2015-05" db="EMBL/GenBank/DDBJ databases">
        <authorList>
            <person name="Rattei Thomas"/>
        </authorList>
    </citation>
    <scope>NUCLEOTIDE SEQUENCE</scope>
    <source>
        <strain evidence="2">DC9</strain>
    </source>
</reference>
<name>A0A0F7X201_CHLPN</name>
<organism evidence="2">
    <name type="scientific">Chlamydia pneumoniae</name>
    <name type="common">Chlamydophila pneumoniae</name>
    <dbReference type="NCBI Taxonomy" id="83558"/>
    <lineage>
        <taxon>Bacteria</taxon>
        <taxon>Pseudomonadati</taxon>
        <taxon>Chlamydiota</taxon>
        <taxon>Chlamydiia</taxon>
        <taxon>Chlamydiales</taxon>
        <taxon>Chlamydiaceae</taxon>
        <taxon>Chlamydia/Chlamydophila group</taxon>
        <taxon>Chlamydia</taxon>
    </lineage>
</organism>
<keyword evidence="2" id="KW-0449">Lipoprotein</keyword>
<dbReference type="AlphaFoldDB" id="A0A0F7X201"/>
<evidence type="ECO:0000256" key="1">
    <source>
        <dbReference type="SAM" id="SignalP"/>
    </source>
</evidence>
<protein>
    <submittedName>
        <fullName evidence="2">Putative lipoprotein</fullName>
    </submittedName>
</protein>
<proteinExistence type="predicted"/>